<organism evidence="2 3">
    <name type="scientific">Sphingomonas abietis</name>
    <dbReference type="NCBI Taxonomy" id="3012344"/>
    <lineage>
        <taxon>Bacteria</taxon>
        <taxon>Pseudomonadati</taxon>
        <taxon>Pseudomonadota</taxon>
        <taxon>Alphaproteobacteria</taxon>
        <taxon>Sphingomonadales</taxon>
        <taxon>Sphingomonadaceae</taxon>
        <taxon>Sphingomonas</taxon>
    </lineage>
</organism>
<dbReference type="RefSeq" id="WP_270078569.1">
    <property type="nucleotide sequence ID" value="NZ_CP115174.1"/>
</dbReference>
<accession>A0ABY7NT16</accession>
<keyword evidence="3" id="KW-1185">Reference proteome</keyword>
<evidence type="ECO:0000256" key="1">
    <source>
        <dbReference type="SAM" id="MobiDB-lite"/>
    </source>
</evidence>
<dbReference type="EMBL" id="CP115174">
    <property type="protein sequence ID" value="WBO23940.1"/>
    <property type="molecule type" value="Genomic_DNA"/>
</dbReference>
<protein>
    <submittedName>
        <fullName evidence="2">Phage portal protein</fullName>
    </submittedName>
</protein>
<dbReference type="Proteomes" id="UP001210865">
    <property type="component" value="Chromosome"/>
</dbReference>
<sequence>MNAAVDSGFIIQGGGDDAAIMEFFGGGQRAAGMTVTPETAMRLSAVWRCVTLIAGAMMCNPIGIYERLPGGSKKRLDDHEFTRFLTDEANDDTSGPEFIELQAMAMMLRGNGYAVIRQARNGVIHDLDYYHPARVTPYYSGKTKWYRIINLDGEVEYFDSSQILHFKGPGQTYDGLRALSTVEHHAQSIGVGLATRDYTAGQFERGLLTNDYFTFNGGISSDQRKDFKDYLRKRASGISNAHNPLLLENGAKWDRVTVTAKDAQLLELLAYSAVDVARVFGVPPHMIGETAGASNWGTGIEQQNLGFDRYSVAPHKIRVAKELSRKLFPIVGAKRSKLFVSFDDEHLMGADSKAISEYLRAALGGNQLPGWMSENDARRKTGLPPSDDPNADKIYSPMGHAPPGEPLVQPEKETGNAS</sequence>
<evidence type="ECO:0000313" key="2">
    <source>
        <dbReference type="EMBL" id="WBO23940.1"/>
    </source>
</evidence>
<gene>
    <name evidence="2" type="ORF">PBT88_07475</name>
</gene>
<dbReference type="Pfam" id="PF04860">
    <property type="entry name" value="Phage_portal"/>
    <property type="match status" value="1"/>
</dbReference>
<dbReference type="NCBIfam" id="TIGR01537">
    <property type="entry name" value="portal_HK97"/>
    <property type="match status" value="1"/>
</dbReference>
<reference evidence="2 3" key="1">
    <citation type="submission" date="2022-12" db="EMBL/GenBank/DDBJ databases">
        <title>Sphingomonas abieness sp. nov., an endophytic bacterium isolated from Abies koreana.</title>
        <authorList>
            <person name="Jiang L."/>
            <person name="Lee J."/>
        </authorList>
    </citation>
    <scope>NUCLEOTIDE SEQUENCE [LARGE SCALE GENOMIC DNA]</scope>
    <source>
        <strain evidence="3">PAMB 00755</strain>
    </source>
</reference>
<dbReference type="InterPro" id="IPR006427">
    <property type="entry name" value="Portal_HK97"/>
</dbReference>
<evidence type="ECO:0000313" key="3">
    <source>
        <dbReference type="Proteomes" id="UP001210865"/>
    </source>
</evidence>
<name>A0ABY7NT16_9SPHN</name>
<dbReference type="InterPro" id="IPR006944">
    <property type="entry name" value="Phage/GTA_portal"/>
</dbReference>
<proteinExistence type="predicted"/>
<feature type="region of interest" description="Disordered" evidence="1">
    <location>
        <begin position="369"/>
        <end position="418"/>
    </location>
</feature>